<evidence type="ECO:0000313" key="4">
    <source>
        <dbReference type="Proteomes" id="UP001429100"/>
    </source>
</evidence>
<dbReference type="GO" id="GO:0006396">
    <property type="term" value="P:RNA processing"/>
    <property type="evidence" value="ECO:0007669"/>
    <property type="project" value="InterPro"/>
</dbReference>
<dbReference type="VEuPathDB" id="CryptoDB:ChTU502y2012_406g0970"/>
<proteinExistence type="predicted"/>
<dbReference type="EMBL" id="LN877952">
    <property type="protein sequence ID" value="CUV06678.1"/>
    <property type="molecule type" value="Genomic_DNA"/>
</dbReference>
<evidence type="ECO:0000313" key="2">
    <source>
        <dbReference type="EMBL" id="CUV06678.1"/>
    </source>
</evidence>
<accession>A0A0S4TGT2</accession>
<dbReference type="VEuPathDB" id="CryptoDB:CHUDEA6_2530"/>
<dbReference type="VEuPathDB" id="CryptoDB:GY17_00000260"/>
<protein>
    <submittedName>
        <fullName evidence="3">RNAse P Rpr2/Rpp21 subunit</fullName>
    </submittedName>
</protein>
<dbReference type="Proteomes" id="UP000199752">
    <property type="component" value="Chromosome 6"/>
</dbReference>
<feature type="region of interest" description="Disordered" evidence="1">
    <location>
        <begin position="207"/>
        <end position="231"/>
    </location>
</feature>
<evidence type="ECO:0000313" key="3">
    <source>
        <dbReference type="EMBL" id="PPS97671.1"/>
    </source>
</evidence>
<dbReference type="OrthoDB" id="338968at2759"/>
<dbReference type="InterPro" id="IPR007175">
    <property type="entry name" value="Rpr2/Snm1/Rpp21"/>
</dbReference>
<evidence type="ECO:0000256" key="1">
    <source>
        <dbReference type="SAM" id="MobiDB-lite"/>
    </source>
</evidence>
<reference evidence="2" key="2">
    <citation type="submission" date="2015-08" db="EMBL/GenBank/DDBJ databases">
        <authorList>
            <person name="Babu N.S."/>
            <person name="Beckwith C.J."/>
            <person name="Beseler K.G."/>
            <person name="Brison A."/>
            <person name="Carone J.V."/>
            <person name="Caskin T.P."/>
            <person name="Diamond M."/>
            <person name="Durham M.E."/>
            <person name="Foxe J.M."/>
            <person name="Go M."/>
            <person name="Henderson B.A."/>
            <person name="Jones I.B."/>
            <person name="McGettigan J.A."/>
            <person name="Micheletti S.J."/>
            <person name="Nasrallah M.E."/>
            <person name="Ortiz D."/>
            <person name="Piller C.R."/>
            <person name="Privatt S.R."/>
            <person name="Schneider S.L."/>
            <person name="Sharp S."/>
            <person name="Smith T.C."/>
            <person name="Stanton J.D."/>
            <person name="Ullery H.E."/>
            <person name="Wilson R.J."/>
            <person name="Serrano M.G."/>
            <person name="Buck G."/>
            <person name="Lee V."/>
            <person name="Wang Y."/>
            <person name="Carvalho R."/>
            <person name="Voegtly L."/>
            <person name="Shi R."/>
            <person name="Duckworth R."/>
            <person name="Johnson A."/>
            <person name="Loviza R."/>
            <person name="Walstead R."/>
            <person name="Shah Z."/>
            <person name="Kiflezghi M."/>
            <person name="Wade K."/>
            <person name="Ball S.L."/>
            <person name="Bradley K.W."/>
            <person name="Asai D.J."/>
            <person name="Bowman C.A."/>
            <person name="Russell D.A."/>
            <person name="Pope W.H."/>
            <person name="Jacobs-Sera D."/>
            <person name="Hendrix R.W."/>
            <person name="Hatfull G.F."/>
        </authorList>
    </citation>
    <scope>NUCLEOTIDE SEQUENCE [LARGE SCALE GENOMIC DNA]</scope>
</reference>
<keyword evidence="4" id="KW-1185">Reference proteome</keyword>
<dbReference type="Pfam" id="PF04032">
    <property type="entry name" value="Rpr2"/>
    <property type="match status" value="1"/>
</dbReference>
<name>A0A0S4TGT2_CRYHO</name>
<feature type="compositionally biased region" description="Low complexity" evidence="1">
    <location>
        <begin position="211"/>
        <end position="225"/>
    </location>
</feature>
<dbReference type="AlphaFoldDB" id="A0A0S4TGT2"/>
<dbReference type="Proteomes" id="UP001429100">
    <property type="component" value="Unassembled WGS sequence"/>
</dbReference>
<dbReference type="EMBL" id="JTAI01000007">
    <property type="protein sequence ID" value="PPS97671.1"/>
    <property type="molecule type" value="Genomic_DNA"/>
</dbReference>
<sequence>MQQIQSKLSIISKSINSKSLNSFEFNNNYNSQNPKFQIVEEQKSGNNNELEFLIDASKFYSLICPSLSSRLICKVANLTSEISQTKSYSDYFSGKICPKCFSVYLIGINCKLEVKPIKGIIRKRLKKKLLKFSKISSQNFQNYSFKNILISCKLCKFSFKKPYWEKKIKNTNRHEPLNDTQNNKNKVEDILNYSDFILSNADTSIQDQCHQNSNKSGNSQNGNPNTNKNHRFFNKTQKAGSMFQEKKNSHVDIANLTELNKDIKSEQSSQSTQGNSFYDILSMLE</sequence>
<reference evidence="3 4" key="1">
    <citation type="submission" date="2014-11" db="EMBL/GenBank/DDBJ databases">
        <title>Comparative genomic analysis of Cryptosporidium hominis reveals occurrence of genetic recombination in virulent subtypes.</title>
        <authorList>
            <person name="Guo Y."/>
            <person name="Tang K."/>
            <person name="Frace M."/>
            <person name="Li N."/>
            <person name="Roellig D.M."/>
            <person name="Sammons S."/>
            <person name="Knipe K."/>
            <person name="Rowe L."/>
            <person name="Feng Y."/>
            <person name="Xiao L."/>
        </authorList>
    </citation>
    <scope>NUCLEOTIDE SEQUENCE [LARGE SCALE GENOMIC DNA]</scope>
    <source>
        <strain evidence="3">30976</strain>
    </source>
</reference>
<gene>
    <name evidence="2" type="ORF">CHUDEA6_2530</name>
    <name evidence="3" type="ORF">GY17_00000260</name>
</gene>
<organism evidence="2">
    <name type="scientific">Cryptosporidium hominis</name>
    <dbReference type="NCBI Taxonomy" id="237895"/>
    <lineage>
        <taxon>Eukaryota</taxon>
        <taxon>Sar</taxon>
        <taxon>Alveolata</taxon>
        <taxon>Apicomplexa</taxon>
        <taxon>Conoidasida</taxon>
        <taxon>Coccidia</taxon>
        <taxon>Eucoccidiorida</taxon>
        <taxon>Eimeriorina</taxon>
        <taxon>Cryptosporidiidae</taxon>
        <taxon>Cryptosporidium</taxon>
    </lineage>
</organism>
<reference evidence="3 4" key="3">
    <citation type="submission" date="2017-10" db="EMBL/GenBank/DDBJ databases">
        <title>Consistent, comparative and evidence-based genome annotation and re-annotation for the closely-related species, Cryptosporidium parvum, C. hominis and C. tyzzeri.</title>
        <authorList>
            <person name="Baptista R.P."/>
            <person name="Li Y."/>
            <person name="Sateriale A."/>
            <person name="Striepen B."/>
            <person name="Kissinger J.C."/>
        </authorList>
    </citation>
    <scope>NUCLEOTIDE SEQUENCE [LARGE SCALE GENOMIC DNA]</scope>
    <source>
        <strain evidence="3">30976</strain>
    </source>
</reference>